<proteinExistence type="predicted"/>
<evidence type="ECO:0000313" key="1">
    <source>
        <dbReference type="EMBL" id="GGO85239.1"/>
    </source>
</evidence>
<protein>
    <submittedName>
        <fullName evidence="1">Phosphatase</fullName>
    </submittedName>
</protein>
<gene>
    <name evidence="1" type="ORF">GCM10011584_04700</name>
</gene>
<dbReference type="Gene3D" id="3.40.190.80">
    <property type="match status" value="1"/>
</dbReference>
<accession>A0ABQ2N7E8</accession>
<dbReference type="Gene3D" id="3.30.540.10">
    <property type="entry name" value="Fructose-1,6-Bisphosphatase, subunit A, domain 1"/>
    <property type="match status" value="1"/>
</dbReference>
<dbReference type="PRINTS" id="PR00377">
    <property type="entry name" value="IMPHPHTASES"/>
</dbReference>
<sequence>MPSDHTDVEVALAAAAAGAAAVRSRYGTDLAQLAKSPTDFATEADLAAEEEIHRVISAARPSDGFEGEETGTKAGHSDRRWLVDPLCGTLNFAAATPLAAVNVALDTPVGVTAAVSADPIANEFFWTDGSGAWVRHGGTDRLLEPSPRSLIVDVNCDGKRDALFVGAQLIADQAFRDVFAPRVLSSTLAVAWVAAGRRAAYVTDGHLAGSVHFAAGIAICQAAGCIVTDFAGDPVHTGRGLIAAADQATHRQLVELLGPHLEKLHAQNG</sequence>
<evidence type="ECO:0000313" key="2">
    <source>
        <dbReference type="Proteomes" id="UP000655410"/>
    </source>
</evidence>
<dbReference type="CDD" id="cd01637">
    <property type="entry name" value="IMPase_like"/>
    <property type="match status" value="1"/>
</dbReference>
<dbReference type="Pfam" id="PF00459">
    <property type="entry name" value="Inositol_P"/>
    <property type="match status" value="1"/>
</dbReference>
<dbReference type="PANTHER" id="PTHR20854:SF4">
    <property type="entry name" value="INOSITOL-1-MONOPHOSPHATASE-RELATED"/>
    <property type="match status" value="1"/>
</dbReference>
<dbReference type="InterPro" id="IPR000760">
    <property type="entry name" value="Inositol_monophosphatase-like"/>
</dbReference>
<dbReference type="PANTHER" id="PTHR20854">
    <property type="entry name" value="INOSITOL MONOPHOSPHATASE"/>
    <property type="match status" value="1"/>
</dbReference>
<dbReference type="RefSeq" id="WP_188782366.1">
    <property type="nucleotide sequence ID" value="NZ_BMNI01000001.1"/>
</dbReference>
<name>A0ABQ2N7E8_9ACTN</name>
<dbReference type="EMBL" id="BMNI01000001">
    <property type="protein sequence ID" value="GGO85239.1"/>
    <property type="molecule type" value="Genomic_DNA"/>
</dbReference>
<keyword evidence="2" id="KW-1185">Reference proteome</keyword>
<reference evidence="2" key="1">
    <citation type="journal article" date="2019" name="Int. J. Syst. Evol. Microbiol.">
        <title>The Global Catalogue of Microorganisms (GCM) 10K type strain sequencing project: providing services to taxonomists for standard genome sequencing and annotation.</title>
        <authorList>
            <consortium name="The Broad Institute Genomics Platform"/>
            <consortium name="The Broad Institute Genome Sequencing Center for Infectious Disease"/>
            <person name="Wu L."/>
            <person name="Ma J."/>
        </authorList>
    </citation>
    <scope>NUCLEOTIDE SEQUENCE [LARGE SCALE GENOMIC DNA]</scope>
    <source>
        <strain evidence="2">CGMCC 4.7371</strain>
    </source>
</reference>
<comment type="caution">
    <text evidence="1">The sequence shown here is derived from an EMBL/GenBank/DDBJ whole genome shotgun (WGS) entry which is preliminary data.</text>
</comment>
<organism evidence="1 2">
    <name type="scientific">Nocardioides phosphati</name>
    <dbReference type="NCBI Taxonomy" id="1867775"/>
    <lineage>
        <taxon>Bacteria</taxon>
        <taxon>Bacillati</taxon>
        <taxon>Actinomycetota</taxon>
        <taxon>Actinomycetes</taxon>
        <taxon>Propionibacteriales</taxon>
        <taxon>Nocardioidaceae</taxon>
        <taxon>Nocardioides</taxon>
    </lineage>
</organism>
<dbReference type="Proteomes" id="UP000655410">
    <property type="component" value="Unassembled WGS sequence"/>
</dbReference>
<dbReference type="SUPFAM" id="SSF56655">
    <property type="entry name" value="Carbohydrate phosphatase"/>
    <property type="match status" value="1"/>
</dbReference>